<protein>
    <submittedName>
        <fullName evidence="2">Sugar ABC transporter substrate-binding protein</fullName>
    </submittedName>
</protein>
<evidence type="ECO:0000313" key="3">
    <source>
        <dbReference type="Proteomes" id="UP000649573"/>
    </source>
</evidence>
<proteinExistence type="predicted"/>
<dbReference type="EMBL" id="BMRE01000005">
    <property type="protein sequence ID" value="GGU28303.1"/>
    <property type="molecule type" value="Genomic_DNA"/>
</dbReference>
<evidence type="ECO:0000313" key="2">
    <source>
        <dbReference type="EMBL" id="GGU28303.1"/>
    </source>
</evidence>
<dbReference type="PANTHER" id="PTHR43649">
    <property type="entry name" value="ARABINOSE-BINDING PROTEIN-RELATED"/>
    <property type="match status" value="1"/>
</dbReference>
<sequence length="426" mass="46867">MGQHRPFRAMSAIVACLVVSACTATGAPASVPEPQVTVAVWGSDQDAKTYQQRADLASDRVNGVNVKLMHIKDGDYGSTIQKMISDGNPPDIIEVNESVHSYSSKNQLLPLNNFIETEKLDLVGRFGERAARSYDRDGKTWALPDRSGPMVLYYNKDLFDKDGVAYPTADWKWPDFLAAAQKLTVRDGDRTMRYGFAAGDWWPWWMAFMLQNGGRILDDAGKPVINSPENAKAMQFYADLVHKHHVAPSKKDYEALKVSSPDQLFAQGNAAMIMTGFWNIASLKDKPQVRWGISPLFRNTKQATISFQSGLAITKSSTRPELAFKVLDFLTSAEGQKPIATTGQDAPANREVQDSDDFLRPAWSIGGVSMDAFKQSAQFAFTPPMTPEWGSMQKVFGTIIGEICDGAVTPKDGLAAAQRSLENLGK</sequence>
<keyword evidence="3" id="KW-1185">Reference proteome</keyword>
<feature type="chain" id="PRO_5046378515" evidence="1">
    <location>
        <begin position="27"/>
        <end position="426"/>
    </location>
</feature>
<accession>A0ABQ2UF10</accession>
<name>A0ABQ2UF10_9PSEU</name>
<keyword evidence="1" id="KW-0732">Signal</keyword>
<comment type="caution">
    <text evidence="2">The sequence shown here is derived from an EMBL/GenBank/DDBJ whole genome shotgun (WGS) entry which is preliminary data.</text>
</comment>
<dbReference type="CDD" id="cd13585">
    <property type="entry name" value="PBP2_TMBP_like"/>
    <property type="match status" value="1"/>
</dbReference>
<dbReference type="Gene3D" id="3.40.190.10">
    <property type="entry name" value="Periplasmic binding protein-like II"/>
    <property type="match status" value="1"/>
</dbReference>
<dbReference type="InterPro" id="IPR050490">
    <property type="entry name" value="Bact_solute-bd_prot1"/>
</dbReference>
<dbReference type="InterPro" id="IPR006059">
    <property type="entry name" value="SBP"/>
</dbReference>
<dbReference type="PANTHER" id="PTHR43649:SF30">
    <property type="entry name" value="ABC TRANSPORTER SUBSTRATE-BINDING PROTEIN"/>
    <property type="match status" value="1"/>
</dbReference>
<reference evidence="3" key="1">
    <citation type="journal article" date="2019" name="Int. J. Syst. Evol. Microbiol.">
        <title>The Global Catalogue of Microorganisms (GCM) 10K type strain sequencing project: providing services to taxonomists for standard genome sequencing and annotation.</title>
        <authorList>
            <consortium name="The Broad Institute Genomics Platform"/>
            <consortium name="The Broad Institute Genome Sequencing Center for Infectious Disease"/>
            <person name="Wu L."/>
            <person name="Ma J."/>
        </authorList>
    </citation>
    <scope>NUCLEOTIDE SEQUENCE [LARGE SCALE GENOMIC DNA]</scope>
    <source>
        <strain evidence="3">JCM 3296</strain>
    </source>
</reference>
<feature type="signal peptide" evidence="1">
    <location>
        <begin position="1"/>
        <end position="26"/>
    </location>
</feature>
<dbReference type="SUPFAM" id="SSF53850">
    <property type="entry name" value="Periplasmic binding protein-like II"/>
    <property type="match status" value="1"/>
</dbReference>
<dbReference type="Pfam" id="PF01547">
    <property type="entry name" value="SBP_bac_1"/>
    <property type="match status" value="1"/>
</dbReference>
<dbReference type="PROSITE" id="PS51257">
    <property type="entry name" value="PROKAR_LIPOPROTEIN"/>
    <property type="match status" value="1"/>
</dbReference>
<organism evidence="2 3">
    <name type="scientific">Lentzea flava</name>
    <dbReference type="NCBI Taxonomy" id="103732"/>
    <lineage>
        <taxon>Bacteria</taxon>
        <taxon>Bacillati</taxon>
        <taxon>Actinomycetota</taxon>
        <taxon>Actinomycetes</taxon>
        <taxon>Pseudonocardiales</taxon>
        <taxon>Pseudonocardiaceae</taxon>
        <taxon>Lentzea</taxon>
    </lineage>
</organism>
<gene>
    <name evidence="2" type="ORF">GCM10010178_20740</name>
</gene>
<evidence type="ECO:0000256" key="1">
    <source>
        <dbReference type="SAM" id="SignalP"/>
    </source>
</evidence>
<dbReference type="Proteomes" id="UP000649573">
    <property type="component" value="Unassembled WGS sequence"/>
</dbReference>